<evidence type="ECO:0000313" key="4">
    <source>
        <dbReference type="Proteomes" id="UP000238348"/>
    </source>
</evidence>
<dbReference type="Pfam" id="PF18280">
    <property type="entry name" value="Ant-IIb_sub-bd"/>
    <property type="match status" value="1"/>
</dbReference>
<dbReference type="Proteomes" id="UP000238348">
    <property type="component" value="Chromosome"/>
</dbReference>
<dbReference type="Gene3D" id="1.20.120.330">
    <property type="entry name" value="Nucleotidyltransferases domain 2"/>
    <property type="match status" value="1"/>
</dbReference>
<dbReference type="Gene3D" id="3.30.460.10">
    <property type="entry name" value="Beta Polymerase, domain 2"/>
    <property type="match status" value="1"/>
</dbReference>
<dbReference type="Pfam" id="PF01909">
    <property type="entry name" value="NTP_transf_2"/>
    <property type="match status" value="1"/>
</dbReference>
<dbReference type="AlphaFoldDB" id="A0A2L0ES72"/>
<protein>
    <recommendedName>
        <fullName evidence="5">Polymerase nucleotidyl transferase domain-containing protein</fullName>
    </recommendedName>
</protein>
<proteinExistence type="predicted"/>
<sequence>MSTAASMPVPSPLPDIAPLVAELRGLEPRARAFAVFGSHARGDAGPCSDLDLRVITAGEPVERDRVRFLGGVDGPLLHVSIGSRSLRELVARAESPSGWPWMAGFCASARAIDDPQDLLGVLRRVVESHRPDRITTAAGAHYDLESLLEYLAKCKNARAAGRDLELLAAALHLAEHAMALLVPLNEVSAVGGEDEHRAAVLAFAVAPPGYREDVVLCAGWSASARPPAAVFAAAMRLAEGTARLLMSRADALPLRGALADYLRDGTVLRYILGTQ</sequence>
<evidence type="ECO:0008006" key="5">
    <source>
        <dbReference type="Google" id="ProtNLM"/>
    </source>
</evidence>
<evidence type="ECO:0000259" key="2">
    <source>
        <dbReference type="Pfam" id="PF18280"/>
    </source>
</evidence>
<feature type="domain" description="Nucleotidyltransferase substrate binding" evidence="2">
    <location>
        <begin position="144"/>
        <end position="244"/>
    </location>
</feature>
<dbReference type="OrthoDB" id="5419730at2"/>
<dbReference type="InterPro" id="IPR040517">
    <property type="entry name" value="Ant(4')-IIb_substrate-bd"/>
</dbReference>
<dbReference type="SUPFAM" id="SSF81301">
    <property type="entry name" value="Nucleotidyltransferase"/>
    <property type="match status" value="1"/>
</dbReference>
<evidence type="ECO:0000259" key="1">
    <source>
        <dbReference type="Pfam" id="PF01909"/>
    </source>
</evidence>
<dbReference type="InterPro" id="IPR043519">
    <property type="entry name" value="NT_sf"/>
</dbReference>
<dbReference type="InterPro" id="IPR002934">
    <property type="entry name" value="Polymerase_NTP_transf_dom"/>
</dbReference>
<dbReference type="EMBL" id="CP012673">
    <property type="protein sequence ID" value="AUX42135.1"/>
    <property type="molecule type" value="Genomic_DNA"/>
</dbReference>
<reference evidence="3 4" key="1">
    <citation type="submission" date="2015-09" db="EMBL/GenBank/DDBJ databases">
        <title>Sorangium comparison.</title>
        <authorList>
            <person name="Zaburannyi N."/>
            <person name="Bunk B."/>
            <person name="Overmann J."/>
            <person name="Mueller R."/>
        </authorList>
    </citation>
    <scope>NUCLEOTIDE SEQUENCE [LARGE SCALE GENOMIC DNA]</scope>
    <source>
        <strain evidence="3 4">So ce26</strain>
    </source>
</reference>
<evidence type="ECO:0000313" key="3">
    <source>
        <dbReference type="EMBL" id="AUX42135.1"/>
    </source>
</evidence>
<name>A0A2L0ES72_SORCE</name>
<organism evidence="3 4">
    <name type="scientific">Sorangium cellulosum</name>
    <name type="common">Polyangium cellulosum</name>
    <dbReference type="NCBI Taxonomy" id="56"/>
    <lineage>
        <taxon>Bacteria</taxon>
        <taxon>Pseudomonadati</taxon>
        <taxon>Myxococcota</taxon>
        <taxon>Polyangia</taxon>
        <taxon>Polyangiales</taxon>
        <taxon>Polyangiaceae</taxon>
        <taxon>Sorangium</taxon>
    </lineage>
</organism>
<dbReference type="RefSeq" id="WP_104980993.1">
    <property type="nucleotide sequence ID" value="NZ_CP012673.1"/>
</dbReference>
<feature type="domain" description="Polymerase nucleotidyl transferase" evidence="1">
    <location>
        <begin position="32"/>
        <end position="63"/>
    </location>
</feature>
<dbReference type="CDD" id="cd05403">
    <property type="entry name" value="NT_KNTase_like"/>
    <property type="match status" value="1"/>
</dbReference>
<gene>
    <name evidence="3" type="ORF">SOCE26_035620</name>
</gene>
<accession>A0A2L0ES72</accession>
<dbReference type="GO" id="GO:0016779">
    <property type="term" value="F:nucleotidyltransferase activity"/>
    <property type="evidence" value="ECO:0007669"/>
    <property type="project" value="InterPro"/>
</dbReference>